<feature type="compositionally biased region" description="Basic residues" evidence="1">
    <location>
        <begin position="159"/>
        <end position="168"/>
    </location>
</feature>
<feature type="region of interest" description="Disordered" evidence="1">
    <location>
        <begin position="335"/>
        <end position="445"/>
    </location>
</feature>
<dbReference type="InterPro" id="IPR000717">
    <property type="entry name" value="PCI_dom"/>
</dbReference>
<feature type="compositionally biased region" description="Polar residues" evidence="1">
    <location>
        <begin position="126"/>
        <end position="144"/>
    </location>
</feature>
<feature type="region of interest" description="Disordered" evidence="1">
    <location>
        <begin position="194"/>
        <end position="249"/>
    </location>
</feature>
<dbReference type="PANTHER" id="PTHR12436:SF4">
    <property type="entry name" value="LEUKOCYTE RECEPTOR CLUSTER MEMBER 8"/>
    <property type="match status" value="1"/>
</dbReference>
<dbReference type="InterPro" id="IPR005062">
    <property type="entry name" value="SAC3/GANP/THP3_conserved"/>
</dbReference>
<feature type="region of interest" description="Disordered" evidence="1">
    <location>
        <begin position="126"/>
        <end position="168"/>
    </location>
</feature>
<sequence>MVDKNTTQPQSWPYPMMGMYPPQYSMYGTAYPSTFYPFFQGGMAYNGLQTPTVQQNVLPNMQQGLKNFTSGGTLMPFGHDQNPSQPNENSQNEFKEDIPPLPPGPPPPNQFSNQNQHLENAETQHFYQPNSNNGPIKFNMNNKRNGMGFTTPFNNSGSAKKKRKRNKNKFNESLQQSTNMQSAAVQFRTIQPPSLPPHMVVKSVPPLPPHLLIKQQQPPLPPGPPPPSTPPPEPESESPVEKLEQKPIYQSQTSVHSIYTALDNWPIDLQDYVNRSYQKCQTDIDKDRVGIILKGKICLATNEGSLWSKNWKREPLPTLESEILNMNIRPAYKPQVNQTEYNSQRKTPIIGKKGRGLSAALGSRLGVRVQPHKSRSNTRSKSRSLSRSPKRYRKSPPRKRRDRSESSTSSEDNFLSLKVNNKTNKGRNNNKQFSKRGGKGKSKASKIKSHFYSEMEGDMQASTEVLEKRAARFSNGSFNNNSPIKRKKSLNYNSSSIAFEDKDGDFDLSDCHIVGVCQDIEKPYLRLTAAPEPSAVRPPEILQQSLERVKDRWKKSQDYHYACEQLKSIRQDLTVQGIRDNLTVKVYETHARIALEKGDHAEFNQCQSQLKLLYTDVHSDNRLEFTAYRILYYIFTKEFMDLTTCLAKLSEEEKHDECISHALKLRSAWWLCNYHNFFQLYRNSPRMSSYVIDWFVARERKLALKIIIKSYRQTVPVSFLTQELAFDSDSQCFEFLQPFGVVFTDSERTKIDCKSSSGVVAFV</sequence>
<dbReference type="GO" id="GO:0005634">
    <property type="term" value="C:nucleus"/>
    <property type="evidence" value="ECO:0007669"/>
    <property type="project" value="TreeGrafter"/>
</dbReference>
<name>A0A1B6DZI1_9HEMI</name>
<dbReference type="PANTHER" id="PTHR12436">
    <property type="entry name" value="80 KDA MCM3-ASSOCIATED PROTEIN"/>
    <property type="match status" value="1"/>
</dbReference>
<feature type="compositionally biased region" description="Polar residues" evidence="1">
    <location>
        <begin position="335"/>
        <end position="346"/>
    </location>
</feature>
<feature type="region of interest" description="Disordered" evidence="1">
    <location>
        <begin position="65"/>
        <end position="114"/>
    </location>
</feature>
<organism evidence="3">
    <name type="scientific">Clastoptera arizonana</name>
    <name type="common">Arizona spittle bug</name>
    <dbReference type="NCBI Taxonomy" id="38151"/>
    <lineage>
        <taxon>Eukaryota</taxon>
        <taxon>Metazoa</taxon>
        <taxon>Ecdysozoa</taxon>
        <taxon>Arthropoda</taxon>
        <taxon>Hexapoda</taxon>
        <taxon>Insecta</taxon>
        <taxon>Pterygota</taxon>
        <taxon>Neoptera</taxon>
        <taxon>Paraneoptera</taxon>
        <taxon>Hemiptera</taxon>
        <taxon>Auchenorrhyncha</taxon>
        <taxon>Cercopoidea</taxon>
        <taxon>Clastopteridae</taxon>
        <taxon>Clastoptera</taxon>
    </lineage>
</organism>
<feature type="compositionally biased region" description="Pro residues" evidence="1">
    <location>
        <begin position="99"/>
        <end position="109"/>
    </location>
</feature>
<feature type="compositionally biased region" description="Basic residues" evidence="1">
    <location>
        <begin position="433"/>
        <end position="445"/>
    </location>
</feature>
<accession>A0A1B6DZI1</accession>
<dbReference type="EMBL" id="GEDC01006234">
    <property type="protein sequence ID" value="JAS31064.1"/>
    <property type="molecule type" value="Transcribed_RNA"/>
</dbReference>
<dbReference type="PROSITE" id="PS50250">
    <property type="entry name" value="PCI"/>
    <property type="match status" value="1"/>
</dbReference>
<feature type="compositionally biased region" description="Basic residues" evidence="1">
    <location>
        <begin position="370"/>
        <end position="401"/>
    </location>
</feature>
<proteinExistence type="predicted"/>
<dbReference type="Pfam" id="PF03399">
    <property type="entry name" value="SAC3_GANP"/>
    <property type="match status" value="1"/>
</dbReference>
<feature type="compositionally biased region" description="Low complexity" evidence="1">
    <location>
        <begin position="406"/>
        <end position="432"/>
    </location>
</feature>
<feature type="domain" description="PCI" evidence="2">
    <location>
        <begin position="599"/>
        <end position="763"/>
    </location>
</feature>
<evidence type="ECO:0000256" key="1">
    <source>
        <dbReference type="SAM" id="MobiDB-lite"/>
    </source>
</evidence>
<evidence type="ECO:0000259" key="2">
    <source>
        <dbReference type="PROSITE" id="PS50250"/>
    </source>
</evidence>
<protein>
    <recommendedName>
        <fullName evidence="2">PCI domain-containing protein</fullName>
    </recommendedName>
</protein>
<feature type="compositionally biased region" description="Low complexity" evidence="1">
    <location>
        <begin position="81"/>
        <end position="92"/>
    </location>
</feature>
<dbReference type="InterPro" id="IPR045107">
    <property type="entry name" value="SAC3/GANP/THP3"/>
</dbReference>
<reference evidence="3" key="1">
    <citation type="submission" date="2015-12" db="EMBL/GenBank/DDBJ databases">
        <title>De novo transcriptome assembly of four potential Pierce s Disease insect vectors from Arizona vineyards.</title>
        <authorList>
            <person name="Tassone E.E."/>
        </authorList>
    </citation>
    <scope>NUCLEOTIDE SEQUENCE</scope>
</reference>
<evidence type="ECO:0000313" key="3">
    <source>
        <dbReference type="EMBL" id="JAS31064.1"/>
    </source>
</evidence>
<gene>
    <name evidence="3" type="ORF">g.39554</name>
</gene>
<feature type="compositionally biased region" description="Pro residues" evidence="1">
    <location>
        <begin position="218"/>
        <end position="233"/>
    </location>
</feature>
<dbReference type="FunFam" id="1.25.40.990:FF:000010">
    <property type="entry name" value="Leukocyte receptor cluster member"/>
    <property type="match status" value="1"/>
</dbReference>
<dbReference type="AlphaFoldDB" id="A0A1B6DZI1"/>
<dbReference type="Gene3D" id="1.25.40.990">
    <property type="match status" value="1"/>
</dbReference>